<comment type="caution">
    <text evidence="3">The sequence shown here is derived from an EMBL/GenBank/DDBJ whole genome shotgun (WGS) entry which is preliminary data.</text>
</comment>
<dbReference type="PANTHER" id="PTHR33659:SF13">
    <property type="entry name" value="TRANSMEMBRANE PROTEIN"/>
    <property type="match status" value="1"/>
</dbReference>
<evidence type="ECO:0000256" key="1">
    <source>
        <dbReference type="SAM" id="Phobius"/>
    </source>
</evidence>
<gene>
    <name evidence="3" type="ORF">Golob_021609</name>
</gene>
<feature type="transmembrane region" description="Helical" evidence="1">
    <location>
        <begin position="34"/>
        <end position="54"/>
    </location>
</feature>
<sequence>MAQVSMLKAFLLAFVMAILTVASAQVSEAPSPSPDAGAGFSVGVSTAAVGFSLIKPPRLEMSIAYKMAELCFSKGIMIMFVAVVLSLTTTASAQDSAMAPAPSMDTGAAFSPAVSGIAVMFSLIVSLVALLKH</sequence>
<keyword evidence="2" id="KW-0732">Signal</keyword>
<organism evidence="3 4">
    <name type="scientific">Gossypium lobatum</name>
    <dbReference type="NCBI Taxonomy" id="34289"/>
    <lineage>
        <taxon>Eukaryota</taxon>
        <taxon>Viridiplantae</taxon>
        <taxon>Streptophyta</taxon>
        <taxon>Embryophyta</taxon>
        <taxon>Tracheophyta</taxon>
        <taxon>Spermatophyta</taxon>
        <taxon>Magnoliopsida</taxon>
        <taxon>eudicotyledons</taxon>
        <taxon>Gunneridae</taxon>
        <taxon>Pentapetalae</taxon>
        <taxon>rosids</taxon>
        <taxon>malvids</taxon>
        <taxon>Malvales</taxon>
        <taxon>Malvaceae</taxon>
        <taxon>Malvoideae</taxon>
        <taxon>Gossypium</taxon>
    </lineage>
</organism>
<feature type="transmembrane region" description="Helical" evidence="1">
    <location>
        <begin position="75"/>
        <end position="93"/>
    </location>
</feature>
<evidence type="ECO:0000256" key="2">
    <source>
        <dbReference type="SAM" id="SignalP"/>
    </source>
</evidence>
<proteinExistence type="predicted"/>
<feature type="transmembrane region" description="Helical" evidence="1">
    <location>
        <begin position="113"/>
        <end position="131"/>
    </location>
</feature>
<dbReference type="EMBL" id="JABEZX010000002">
    <property type="protein sequence ID" value="MBA0550685.1"/>
    <property type="molecule type" value="Genomic_DNA"/>
</dbReference>
<accession>A0A7J8LE19</accession>
<name>A0A7J8LE19_9ROSI</name>
<dbReference type="AlphaFoldDB" id="A0A7J8LE19"/>
<keyword evidence="1" id="KW-1133">Transmembrane helix</keyword>
<evidence type="ECO:0000313" key="3">
    <source>
        <dbReference type="EMBL" id="MBA0550685.1"/>
    </source>
</evidence>
<feature type="chain" id="PRO_5029725543" evidence="2">
    <location>
        <begin position="25"/>
        <end position="133"/>
    </location>
</feature>
<keyword evidence="4" id="KW-1185">Reference proteome</keyword>
<evidence type="ECO:0000313" key="4">
    <source>
        <dbReference type="Proteomes" id="UP000593572"/>
    </source>
</evidence>
<keyword evidence="1" id="KW-0812">Transmembrane</keyword>
<dbReference type="Proteomes" id="UP000593572">
    <property type="component" value="Unassembled WGS sequence"/>
</dbReference>
<feature type="signal peptide" evidence="2">
    <location>
        <begin position="1"/>
        <end position="24"/>
    </location>
</feature>
<keyword evidence="1" id="KW-0472">Membrane</keyword>
<dbReference type="PANTHER" id="PTHR33659">
    <property type="entry name" value="PROTEIN, PUTATIVE-RELATED-RELATED"/>
    <property type="match status" value="1"/>
</dbReference>
<protein>
    <submittedName>
        <fullName evidence="3">Uncharacterized protein</fullName>
    </submittedName>
</protein>
<reference evidence="3 4" key="1">
    <citation type="journal article" date="2019" name="Genome Biol. Evol.">
        <title>Insights into the evolution of the New World diploid cottons (Gossypium, subgenus Houzingenia) based on genome sequencing.</title>
        <authorList>
            <person name="Grover C.E."/>
            <person name="Arick M.A. 2nd"/>
            <person name="Thrash A."/>
            <person name="Conover J.L."/>
            <person name="Sanders W.S."/>
            <person name="Peterson D.G."/>
            <person name="Frelichowski J.E."/>
            <person name="Scheffler J.A."/>
            <person name="Scheffler B.E."/>
            <person name="Wendel J.F."/>
        </authorList>
    </citation>
    <scope>NUCLEOTIDE SEQUENCE [LARGE SCALE GENOMIC DNA]</scope>
    <source>
        <strain evidence="3">157</strain>
        <tissue evidence="3">Leaf</tissue>
    </source>
</reference>